<dbReference type="Proteomes" id="UP000187209">
    <property type="component" value="Unassembled WGS sequence"/>
</dbReference>
<gene>
    <name evidence="2" type="ORF">SteCoe_161</name>
</gene>
<reference evidence="2 3" key="1">
    <citation type="submission" date="2016-11" db="EMBL/GenBank/DDBJ databases">
        <title>The macronuclear genome of Stentor coeruleus: a giant cell with tiny introns.</title>
        <authorList>
            <person name="Slabodnick M."/>
            <person name="Ruby J.G."/>
            <person name="Reiff S.B."/>
            <person name="Swart E.C."/>
            <person name="Gosai S."/>
            <person name="Prabakaran S."/>
            <person name="Witkowska E."/>
            <person name="Larue G.E."/>
            <person name="Fisher S."/>
            <person name="Freeman R.M."/>
            <person name="Gunawardena J."/>
            <person name="Chu W."/>
            <person name="Stover N.A."/>
            <person name="Gregory B.D."/>
            <person name="Nowacki M."/>
            <person name="Derisi J."/>
            <person name="Roy S.W."/>
            <person name="Marshall W.F."/>
            <person name="Sood P."/>
        </authorList>
    </citation>
    <scope>NUCLEOTIDE SEQUENCE [LARGE SCALE GENOMIC DNA]</scope>
    <source>
        <strain evidence="2">WM001</strain>
    </source>
</reference>
<accession>A0A1R2D4N2</accession>
<evidence type="ECO:0000313" key="3">
    <source>
        <dbReference type="Proteomes" id="UP000187209"/>
    </source>
</evidence>
<organism evidence="2 3">
    <name type="scientific">Stentor coeruleus</name>
    <dbReference type="NCBI Taxonomy" id="5963"/>
    <lineage>
        <taxon>Eukaryota</taxon>
        <taxon>Sar</taxon>
        <taxon>Alveolata</taxon>
        <taxon>Ciliophora</taxon>
        <taxon>Postciliodesmatophora</taxon>
        <taxon>Heterotrichea</taxon>
        <taxon>Heterotrichida</taxon>
        <taxon>Stentoridae</taxon>
        <taxon>Stentor</taxon>
    </lineage>
</organism>
<feature type="region of interest" description="Disordered" evidence="1">
    <location>
        <begin position="394"/>
        <end position="416"/>
    </location>
</feature>
<name>A0A1R2D4N2_9CILI</name>
<evidence type="ECO:0000256" key="1">
    <source>
        <dbReference type="SAM" id="MobiDB-lite"/>
    </source>
</evidence>
<dbReference type="AlphaFoldDB" id="A0A1R2D4N2"/>
<comment type="caution">
    <text evidence="2">The sequence shown here is derived from an EMBL/GenBank/DDBJ whole genome shotgun (WGS) entry which is preliminary data.</text>
</comment>
<keyword evidence="3" id="KW-1185">Reference proteome</keyword>
<sequence>MISHQSNFTINEFKKALHEYTEVLSQAKMHQSLKNYHSRYRKFLNEKVIKIQEKRCIQINNAIPSSLLTLHDFDIYPLLFSLRSNKLLLKLPTTYYYNHDLKFMVKSTENLEFTSGPEAFLDFFNDFEDSHYCSQNSKSFSNTHKSNDKTDYPVCIFKTFDGKIRFFDSKGSAKEFMDANKNQYGLYQAFVKPSKGKPAVLMHHLKKGLASKLYVLQNKILGENNKNQFYRSNSVKTKTLNPNQSRIELGFGCQLENTYLESDSLYFPVVDCSIIEPHNINCPELPKNCTSLIKRLRYLENPTASSSTTEEELNDKYVIDPRNTKSLTLYMVKMPIPEIESMSQSLILHLSRDFKQRLNKEVDEFQVLYIKDKDKGWLLLKVKAVKCSEILESHGSKGGLSESDKSSISSNKSQRHIRTSSDIRICKKANLRDVKGHKLDDEKTHEGFLSFERSAVFSKFIEKNVILPTQMIKTDKNVLKKRISVRNIGEIKASNSFQKLQNKSSIMYTKGHIKQIDDCVQSYEKLSFKAKMQSKNFCGPSEKYAPMCFWKEFSFKVNEEILQSPLRRYFKGFTRKNIKKFSRAILRIFCLDIDLQFKKEIEESHKGLKITEGDYTLYRNIFIKNLKDFGIEECDLKMIMISFDSMKDCVVDDCISIKNDH</sequence>
<proteinExistence type="predicted"/>
<evidence type="ECO:0000313" key="2">
    <source>
        <dbReference type="EMBL" id="OMJ96203.1"/>
    </source>
</evidence>
<dbReference type="EMBL" id="MPUH01000002">
    <property type="protein sequence ID" value="OMJ96203.1"/>
    <property type="molecule type" value="Genomic_DNA"/>
</dbReference>
<protein>
    <submittedName>
        <fullName evidence="2">Uncharacterized protein</fullName>
    </submittedName>
</protein>